<evidence type="ECO:0000256" key="1">
    <source>
        <dbReference type="SAM" id="SignalP"/>
    </source>
</evidence>
<dbReference type="Pfam" id="PF06452">
    <property type="entry name" value="CBM9_1"/>
    <property type="match status" value="1"/>
</dbReference>
<keyword evidence="5" id="KW-1185">Reference proteome</keyword>
<evidence type="ECO:0000259" key="3">
    <source>
        <dbReference type="Pfam" id="PF19313"/>
    </source>
</evidence>
<dbReference type="GO" id="GO:0004553">
    <property type="term" value="F:hydrolase activity, hydrolyzing O-glycosyl compounds"/>
    <property type="evidence" value="ECO:0007669"/>
    <property type="project" value="InterPro"/>
</dbReference>
<reference evidence="4" key="1">
    <citation type="submission" date="2022-08" db="EMBL/GenBank/DDBJ databases">
        <title>Draft genome sequencing of Roseisolibacter agri AW1220.</title>
        <authorList>
            <person name="Tobiishi Y."/>
            <person name="Tonouchi A."/>
        </authorList>
    </citation>
    <scope>NUCLEOTIDE SEQUENCE</scope>
    <source>
        <strain evidence="4">AW1220</strain>
    </source>
</reference>
<feature type="signal peptide" evidence="1">
    <location>
        <begin position="1"/>
        <end position="26"/>
    </location>
</feature>
<organism evidence="4 5">
    <name type="scientific">Roseisolibacter agri</name>
    <dbReference type="NCBI Taxonomy" id="2014610"/>
    <lineage>
        <taxon>Bacteria</taxon>
        <taxon>Pseudomonadati</taxon>
        <taxon>Gemmatimonadota</taxon>
        <taxon>Gemmatimonadia</taxon>
        <taxon>Gemmatimonadales</taxon>
        <taxon>Gemmatimonadaceae</taxon>
        <taxon>Roseisolibacter</taxon>
    </lineage>
</organism>
<dbReference type="GO" id="GO:0016052">
    <property type="term" value="P:carbohydrate catabolic process"/>
    <property type="evidence" value="ECO:0007669"/>
    <property type="project" value="InterPro"/>
</dbReference>
<proteinExistence type="predicted"/>
<dbReference type="Gene3D" id="2.60.40.1190">
    <property type="match status" value="1"/>
</dbReference>
<keyword evidence="1" id="KW-0732">Signal</keyword>
<dbReference type="AlphaFoldDB" id="A0AA37V3R4"/>
<gene>
    <name evidence="4" type="ORF">rosag_35700</name>
</gene>
<evidence type="ECO:0008006" key="6">
    <source>
        <dbReference type="Google" id="ProtNLM"/>
    </source>
</evidence>
<dbReference type="SUPFAM" id="SSF49344">
    <property type="entry name" value="CBD9-like"/>
    <property type="match status" value="1"/>
</dbReference>
<evidence type="ECO:0000313" key="4">
    <source>
        <dbReference type="EMBL" id="GLC27057.1"/>
    </source>
</evidence>
<feature type="domain" description="Carbohydrate-binding" evidence="2">
    <location>
        <begin position="52"/>
        <end position="210"/>
    </location>
</feature>
<dbReference type="Proteomes" id="UP001161325">
    <property type="component" value="Unassembled WGS sequence"/>
</dbReference>
<feature type="chain" id="PRO_5041461671" description="Carbohydrate family 9 binding domain-like" evidence="1">
    <location>
        <begin position="27"/>
        <end position="905"/>
    </location>
</feature>
<dbReference type="InterPro" id="IPR010502">
    <property type="entry name" value="Carb-bd_dom_fam9"/>
</dbReference>
<feature type="domain" description="DUF5916" evidence="3">
    <location>
        <begin position="248"/>
        <end position="864"/>
    </location>
</feature>
<dbReference type="Pfam" id="PF19313">
    <property type="entry name" value="DUF5916"/>
    <property type="match status" value="1"/>
</dbReference>
<dbReference type="EMBL" id="BRXS01000005">
    <property type="protein sequence ID" value="GLC27057.1"/>
    <property type="molecule type" value="Genomic_DNA"/>
</dbReference>
<dbReference type="RefSeq" id="WP_284351503.1">
    <property type="nucleotide sequence ID" value="NZ_BRXS01000005.1"/>
</dbReference>
<sequence length="905" mass="98568">MPARRAMTRHLPLALALALPAPAVHAQTPARASAQAPERVLVAAPTAAAPRIDGRLDESAWSRAQIADGFVQAVPTAGAPATERSEVRVLYDRTALYVGYRLYDSRPDSIARTLARRDAGGIYTDWAHVAIDSYHDRRTAFRFSLSPRGVQADGFIFDDTQRDANWDAVWEGASSIDSLGWVAEFRIPLSQLRYSVRADGRAQVWGINFAREIARKGERSYWSPTPPDRPAIVSVMGTLTGLDSLAEPGKLELVPYVRVQSTQSPAQPANPLHDPSDGEAAVGLDLRYRLPRNLTLSATFNPDFGQVEADPAVVNLSAFEVFFPERRPFFLEGTDVFRFGGTVTFNDDDRPTFFYTRRLGRAPALRLAGSDVRWAEAPTQTPILAAAKVSGKTPGGWSVGVLGAATREQEARYVNAAGDVRRAPVEPTSGYGIARLRRDLRGGNTAIGAVGTLVARDLDAPALAPLLPERAAVAGLDFQHAWDDRTWTLSGVTAGTRVEGSTAAMTRLQRAPYRLFQRADADHLALDTTRTSLAGRFTALTLARTGGRHWLGSTTFEETTPGFETNDLGFGQRADRRTLSNVVTYRENRIGTQGLARLFRDHSVSAYYTHAYNFAGDRVTSRAALGAGGTLRSFWRVDAFFSQSLAVADDRLTRGGPLVHVPARWSTTLDVTSDSRRPAVLGLSLAADGDSTGRRGRGVGLSLDMRPSAAVRLRVTPDYARRTDTDQYVTAVGDPLATTTLGRRYVFADIAREELAMELRADWTFSPALSLQLFARPFAARGRYRAFKELERPATFGFATYGADRGTLARTGGTVRVDPDAAGPAPAFSFAEPEYAVRALRGNAVARWEFRPGSALFVVWQRQGDGALDDPLAGSRAGLGSDVARAFRDQGRDVLLVKVSRWLGR</sequence>
<name>A0AA37V3R4_9BACT</name>
<evidence type="ECO:0000259" key="2">
    <source>
        <dbReference type="Pfam" id="PF06452"/>
    </source>
</evidence>
<dbReference type="GO" id="GO:0030246">
    <property type="term" value="F:carbohydrate binding"/>
    <property type="evidence" value="ECO:0007669"/>
    <property type="project" value="InterPro"/>
</dbReference>
<dbReference type="CDD" id="cd09618">
    <property type="entry name" value="CBM9_like_2"/>
    <property type="match status" value="1"/>
</dbReference>
<protein>
    <recommendedName>
        <fullName evidence="6">Carbohydrate family 9 binding domain-like</fullName>
    </recommendedName>
</protein>
<accession>A0AA37V3R4</accession>
<dbReference type="InterPro" id="IPR045670">
    <property type="entry name" value="DUF5916"/>
</dbReference>
<comment type="caution">
    <text evidence="4">The sequence shown here is derived from an EMBL/GenBank/DDBJ whole genome shotgun (WGS) entry which is preliminary data.</text>
</comment>
<evidence type="ECO:0000313" key="5">
    <source>
        <dbReference type="Proteomes" id="UP001161325"/>
    </source>
</evidence>